<comment type="caution">
    <text evidence="1">The sequence shown here is derived from an EMBL/GenBank/DDBJ whole genome shotgun (WGS) entry which is preliminary data.</text>
</comment>
<dbReference type="EMBL" id="WWBZ02000033">
    <property type="protein sequence ID" value="KAF4306990.1"/>
    <property type="molecule type" value="Genomic_DNA"/>
</dbReference>
<dbReference type="OrthoDB" id="5428055at2759"/>
<proteinExistence type="predicted"/>
<protein>
    <submittedName>
        <fullName evidence="1">Uncharacterized protein</fullName>
    </submittedName>
</protein>
<evidence type="ECO:0000313" key="2">
    <source>
        <dbReference type="Proteomes" id="UP000572817"/>
    </source>
</evidence>
<dbReference type="AlphaFoldDB" id="A0A8H4IT77"/>
<keyword evidence="2" id="KW-1185">Reference proteome</keyword>
<sequence>MASTNGELLERNHRRFLQETIEAEAFFEDFEEDADNSENRVYDIWRDHDDSAPEHGCVTLFDFSGGEKAHIIQIDSSAELRRYFSAGGTCNSSSHSSQETMQPSFPMRRLFVLEGLDPIFTDILGSRLKIPPSVFIAQASGPGSIDITDADGSLHDPSQYWNVQVQQLHKLAEGFYTHAGSSWKENVTPKKRAGTFVKRPFSWSFTTHLVSFWSTKYDEESWDAVILVDPEWEATKTRMPILNNPNFDVQHDEKSLPIAPHIGMDALSNNPSTWSTNTKTRPPLMSIRLRLRDLYARFPHGATADPGSATGFCGGVVFSLWELTIRAVEWRYIHLWDEEMSRSFNHADDPWRRDDFQKMSDQQLVSRRLKKDFYDVCRKLGVTNDSTAVGGGGGGGGGGGHHEGRSWGWLLERITVLDEQIGDMIIVEVNSASNRASAVFADGGNLFDE</sequence>
<dbReference type="Proteomes" id="UP000572817">
    <property type="component" value="Unassembled WGS sequence"/>
</dbReference>
<gene>
    <name evidence="1" type="ORF">GTA08_BOTSDO05009</name>
</gene>
<evidence type="ECO:0000313" key="1">
    <source>
        <dbReference type="EMBL" id="KAF4306990.1"/>
    </source>
</evidence>
<reference evidence="1" key="1">
    <citation type="submission" date="2020-04" db="EMBL/GenBank/DDBJ databases">
        <title>Genome Assembly and Annotation of Botryosphaeria dothidea sdau 11-99, a Latent Pathogen of Apple Fruit Ring Rot in China.</title>
        <authorList>
            <person name="Yu C."/>
            <person name="Diao Y."/>
            <person name="Lu Q."/>
            <person name="Zhao J."/>
            <person name="Cui S."/>
            <person name="Peng C."/>
            <person name="He B."/>
            <person name="Liu H."/>
        </authorList>
    </citation>
    <scope>NUCLEOTIDE SEQUENCE [LARGE SCALE GENOMIC DNA]</scope>
    <source>
        <strain evidence="1">Sdau11-99</strain>
    </source>
</reference>
<accession>A0A8H4IT77</accession>
<organism evidence="1 2">
    <name type="scientific">Botryosphaeria dothidea</name>
    <dbReference type="NCBI Taxonomy" id="55169"/>
    <lineage>
        <taxon>Eukaryota</taxon>
        <taxon>Fungi</taxon>
        <taxon>Dikarya</taxon>
        <taxon>Ascomycota</taxon>
        <taxon>Pezizomycotina</taxon>
        <taxon>Dothideomycetes</taxon>
        <taxon>Dothideomycetes incertae sedis</taxon>
        <taxon>Botryosphaeriales</taxon>
        <taxon>Botryosphaeriaceae</taxon>
        <taxon>Botryosphaeria</taxon>
    </lineage>
</organism>
<name>A0A8H4IT77_9PEZI</name>